<comment type="caution">
    <text evidence="11">The sequence shown here is derived from an EMBL/GenBank/DDBJ whole genome shotgun (WGS) entry which is preliminary data.</text>
</comment>
<reference evidence="11" key="1">
    <citation type="submission" date="2021-02" db="EMBL/GenBank/DDBJ databases">
        <authorList>
            <person name="Nowell W R."/>
        </authorList>
    </citation>
    <scope>NUCLEOTIDE SEQUENCE</scope>
</reference>
<evidence type="ECO:0000256" key="6">
    <source>
        <dbReference type="ARBA" id="ARBA00023274"/>
    </source>
</evidence>
<keyword evidence="9" id="KW-0175">Coiled coil</keyword>
<keyword evidence="6" id="KW-0687">Ribonucleoprotein</keyword>
<dbReference type="OrthoDB" id="10249237at2759"/>
<name>A0A814I9F1_9BILA</name>
<keyword evidence="4" id="KW-0689">Ribosomal protein</keyword>
<proteinExistence type="inferred from homology"/>
<dbReference type="EMBL" id="CAJOBC010003619">
    <property type="protein sequence ID" value="CAF3792798.1"/>
    <property type="molecule type" value="Genomic_DNA"/>
</dbReference>
<dbReference type="GO" id="GO:0005762">
    <property type="term" value="C:mitochondrial large ribosomal subunit"/>
    <property type="evidence" value="ECO:0007669"/>
    <property type="project" value="InterPro"/>
</dbReference>
<accession>A0A814I9F1</accession>
<dbReference type="PANTHER" id="PTHR34090:SF1">
    <property type="entry name" value="LARGE RIBOSOMAL SUBUNIT PROTEIN ML52"/>
    <property type="match status" value="1"/>
</dbReference>
<evidence type="ECO:0000313" key="11">
    <source>
        <dbReference type="EMBL" id="CAF1021388.1"/>
    </source>
</evidence>
<evidence type="ECO:0000313" key="14">
    <source>
        <dbReference type="Proteomes" id="UP000663829"/>
    </source>
</evidence>
<organism evidence="11 14">
    <name type="scientific">Didymodactylos carnosus</name>
    <dbReference type="NCBI Taxonomy" id="1234261"/>
    <lineage>
        <taxon>Eukaryota</taxon>
        <taxon>Metazoa</taxon>
        <taxon>Spiralia</taxon>
        <taxon>Gnathifera</taxon>
        <taxon>Rotifera</taxon>
        <taxon>Eurotatoria</taxon>
        <taxon>Bdelloidea</taxon>
        <taxon>Philodinida</taxon>
        <taxon>Philodinidae</taxon>
        <taxon>Didymodactylos</taxon>
    </lineage>
</organism>
<evidence type="ECO:0000313" key="10">
    <source>
        <dbReference type="EMBL" id="CAF0830394.1"/>
    </source>
</evidence>
<gene>
    <name evidence="11" type="ORF">GPM918_LOCUS14800</name>
    <name evidence="10" type="ORF">OVA965_LOCUS6113</name>
    <name evidence="13" type="ORF">SRO942_LOCUS14800</name>
    <name evidence="12" type="ORF">TMI583_LOCUS6109</name>
</gene>
<evidence type="ECO:0000256" key="9">
    <source>
        <dbReference type="SAM" id="Coils"/>
    </source>
</evidence>
<keyword evidence="3" id="KW-0809">Transit peptide</keyword>
<sequence>MLSRLCFIQSRSFSVTCVYLLPNRYWRIENKLPKHDSQYGPLTDLPDYSYLDGQPTPMNGKTRRRLEWNKTIVHRIHELDAELKAAQDKYAQKIQQAVDEYSNVVEISTRLKSPQLSAEKKWEKENILDTVPRPSIIYPNRNSAQPHMLNALKDATTYNEAFEEVIDPVGKIVPNHLANTKRPNSKINDRRKWHSPTKVRGRKVYMFPR</sequence>
<dbReference type="Proteomes" id="UP000677228">
    <property type="component" value="Unassembled WGS sequence"/>
</dbReference>
<keyword evidence="14" id="KW-1185">Reference proteome</keyword>
<evidence type="ECO:0000256" key="4">
    <source>
        <dbReference type="ARBA" id="ARBA00022980"/>
    </source>
</evidence>
<dbReference type="EMBL" id="CAJNOQ010003619">
    <property type="protein sequence ID" value="CAF1021388.1"/>
    <property type="molecule type" value="Genomic_DNA"/>
</dbReference>
<dbReference type="EMBL" id="CAJOBA010001796">
    <property type="protein sequence ID" value="CAF3614883.1"/>
    <property type="molecule type" value="Genomic_DNA"/>
</dbReference>
<keyword evidence="5" id="KW-0496">Mitochondrion</keyword>
<dbReference type="Proteomes" id="UP000663829">
    <property type="component" value="Unassembled WGS sequence"/>
</dbReference>
<protein>
    <recommendedName>
        <fullName evidence="7">Large ribosomal subunit protein mL52</fullName>
    </recommendedName>
    <alternativeName>
        <fullName evidence="8">39S ribosomal protein L52, mitochondrial</fullName>
    </alternativeName>
</protein>
<evidence type="ECO:0000256" key="8">
    <source>
        <dbReference type="ARBA" id="ARBA00035425"/>
    </source>
</evidence>
<dbReference type="InterPro" id="IPR034596">
    <property type="entry name" value="Ribosomal_mL52"/>
</dbReference>
<evidence type="ECO:0000256" key="3">
    <source>
        <dbReference type="ARBA" id="ARBA00022946"/>
    </source>
</evidence>
<dbReference type="Proteomes" id="UP000681722">
    <property type="component" value="Unassembled WGS sequence"/>
</dbReference>
<dbReference type="GO" id="GO:0032543">
    <property type="term" value="P:mitochondrial translation"/>
    <property type="evidence" value="ECO:0007669"/>
    <property type="project" value="InterPro"/>
</dbReference>
<feature type="coiled-coil region" evidence="9">
    <location>
        <begin position="69"/>
        <end position="96"/>
    </location>
</feature>
<evidence type="ECO:0000313" key="12">
    <source>
        <dbReference type="EMBL" id="CAF3614883.1"/>
    </source>
</evidence>
<dbReference type="AlphaFoldDB" id="A0A814I9F1"/>
<evidence type="ECO:0000313" key="13">
    <source>
        <dbReference type="EMBL" id="CAF3792798.1"/>
    </source>
</evidence>
<evidence type="ECO:0000256" key="5">
    <source>
        <dbReference type="ARBA" id="ARBA00023128"/>
    </source>
</evidence>
<evidence type="ECO:0000256" key="1">
    <source>
        <dbReference type="ARBA" id="ARBA00004173"/>
    </source>
</evidence>
<dbReference type="Proteomes" id="UP000682733">
    <property type="component" value="Unassembled WGS sequence"/>
</dbReference>
<comment type="similarity">
    <text evidence="2">Belongs to the mitochondrion-specific ribosomal protein mL52 family.</text>
</comment>
<dbReference type="GO" id="GO:0003735">
    <property type="term" value="F:structural constituent of ribosome"/>
    <property type="evidence" value="ECO:0007669"/>
    <property type="project" value="InterPro"/>
</dbReference>
<dbReference type="EMBL" id="CAJNOK010001796">
    <property type="protein sequence ID" value="CAF0830394.1"/>
    <property type="molecule type" value="Genomic_DNA"/>
</dbReference>
<evidence type="ECO:0000256" key="7">
    <source>
        <dbReference type="ARBA" id="ARBA00035181"/>
    </source>
</evidence>
<comment type="subcellular location">
    <subcellularLocation>
        <location evidence="1">Mitochondrion</location>
    </subcellularLocation>
</comment>
<dbReference type="PANTHER" id="PTHR34090">
    <property type="entry name" value="39S RIBOSOMAL PROTEIN L52, MITOCHONDRIAL"/>
    <property type="match status" value="1"/>
</dbReference>
<evidence type="ECO:0000256" key="2">
    <source>
        <dbReference type="ARBA" id="ARBA00007232"/>
    </source>
</evidence>
<dbReference type="Pfam" id="PF18699">
    <property type="entry name" value="MRPL52"/>
    <property type="match status" value="1"/>
</dbReference>